<keyword evidence="2" id="KW-1185">Reference proteome</keyword>
<dbReference type="PANTHER" id="PTHR33383">
    <property type="entry name" value="MEMBRANE PROTEIN INSERTION EFFICIENCY FACTOR-RELATED"/>
    <property type="match status" value="1"/>
</dbReference>
<comment type="caution">
    <text evidence="1">The sequence shown here is derived from an EMBL/GenBank/DDBJ whole genome shotgun (WGS) entry which is preliminary data.</text>
</comment>
<gene>
    <name evidence="1" type="ORF">H6P81_003023</name>
</gene>
<dbReference type="PANTHER" id="PTHR33383:SF1">
    <property type="entry name" value="MEMBRANE PROTEIN INSERTION EFFICIENCY FACTOR-RELATED"/>
    <property type="match status" value="1"/>
</dbReference>
<evidence type="ECO:0008006" key="3">
    <source>
        <dbReference type="Google" id="ProtNLM"/>
    </source>
</evidence>
<dbReference type="Pfam" id="PF01809">
    <property type="entry name" value="YidD"/>
    <property type="match status" value="1"/>
</dbReference>
<evidence type="ECO:0000313" key="1">
    <source>
        <dbReference type="EMBL" id="KAG9458515.1"/>
    </source>
</evidence>
<organism evidence="1 2">
    <name type="scientific">Aristolochia fimbriata</name>
    <name type="common">White veined hardy Dutchman's pipe vine</name>
    <dbReference type="NCBI Taxonomy" id="158543"/>
    <lineage>
        <taxon>Eukaryota</taxon>
        <taxon>Viridiplantae</taxon>
        <taxon>Streptophyta</taxon>
        <taxon>Embryophyta</taxon>
        <taxon>Tracheophyta</taxon>
        <taxon>Spermatophyta</taxon>
        <taxon>Magnoliopsida</taxon>
        <taxon>Magnoliidae</taxon>
        <taxon>Piperales</taxon>
        <taxon>Aristolochiaceae</taxon>
        <taxon>Aristolochia</taxon>
    </lineage>
</organism>
<name>A0AAV7FEC1_ARIFI</name>
<proteinExistence type="inferred from homology"/>
<accession>A0AAV7FEC1</accession>
<dbReference type="AlphaFoldDB" id="A0AAV7FEC1"/>
<dbReference type="SMART" id="SM01234">
    <property type="entry name" value="Haemolytic"/>
    <property type="match status" value="1"/>
</dbReference>
<dbReference type="EMBL" id="JAINDJ010000002">
    <property type="protein sequence ID" value="KAG9458515.1"/>
    <property type="molecule type" value="Genomic_DNA"/>
</dbReference>
<dbReference type="NCBIfam" id="TIGR00278">
    <property type="entry name" value="membrane protein insertion efficiency factor YidD"/>
    <property type="match status" value="1"/>
</dbReference>
<dbReference type="InterPro" id="IPR002696">
    <property type="entry name" value="Membr_insert_effic_factor_YidD"/>
</dbReference>
<dbReference type="Proteomes" id="UP000825729">
    <property type="component" value="Unassembled WGS sequence"/>
</dbReference>
<protein>
    <recommendedName>
        <fullName evidence="3">Membrane protein insertion efficiency factor YidD</fullName>
    </recommendedName>
</protein>
<reference evidence="1 2" key="1">
    <citation type="submission" date="2021-07" db="EMBL/GenBank/DDBJ databases">
        <title>The Aristolochia fimbriata genome: insights into angiosperm evolution, floral development and chemical biosynthesis.</title>
        <authorList>
            <person name="Jiao Y."/>
        </authorList>
    </citation>
    <scope>NUCLEOTIDE SEQUENCE [LARGE SCALE GENOMIC DNA]</scope>
    <source>
        <strain evidence="1">IBCAS-2021</strain>
        <tissue evidence="1">Leaf</tissue>
    </source>
</reference>
<evidence type="ECO:0000313" key="2">
    <source>
        <dbReference type="Proteomes" id="UP000825729"/>
    </source>
</evidence>
<sequence length="167" mass="18415">MLGCECLNGIGSHGGGDKALLRMLGFGSREMHSSMGRLLLKSTGNNAGVSWRRSYLRKTNNGNSKAPGENWNGNPKLSLVQLLEETEKSEDDEASLGVRAALSLVKFYKREISPLLPASCRYVPSCSEYSMIAYKKYGVIKGTVLTAWRLCRCNPLDRAEKQKIQIA</sequence>
<dbReference type="HAMAP" id="MF_00386">
    <property type="entry name" value="UPF0161_YidD"/>
    <property type="match status" value="1"/>
</dbReference>